<dbReference type="PANTHER" id="PTHR30591">
    <property type="entry name" value="RECBCD ENZYME SUBUNIT RECC"/>
    <property type="match status" value="1"/>
</dbReference>
<comment type="function">
    <text evidence="10">A helicase/nuclease that prepares dsDNA breaks (DSB) for recombinational DNA repair. Binds to DSBs and unwinds DNA via a highly rapid and processive ATP-dependent bidirectional helicase activity. Unwinds dsDNA until it encounters a Chi (crossover hotspot instigator) sequence from the 3' direction. Cuts ssDNA a few nucleotides 3' to the Chi site. The properties and activities of the enzyme are changed at Chi. The Chi-altered holoenzyme produces a long 3'-ssDNA overhang and facilitates RecA-binding to the ssDNA for homologous DNA recombination and repair. Holoenzyme degrades any linearized DNA that is unable to undergo homologous recombination. In the holoenzyme this subunit recognizes the wild-type Chi sequence, and when added to isolated RecB increases its ATP-dependent helicase processivity.</text>
</comment>
<dbReference type="Proteomes" id="UP001164935">
    <property type="component" value="Chromosome"/>
</dbReference>
<comment type="miscellaneous">
    <text evidence="10">In the RecBCD complex, RecB has a slow 3'-5' helicase, an exonuclease activity and loads RecA onto ssDNA, RecD has a fast 5'-3' helicase activity, while RecC stimulates the ATPase and processivity of the RecB helicase and contributes to recognition of the Chi site.</text>
</comment>
<keyword evidence="9 10" id="KW-0234">DNA repair</keyword>
<comment type="subunit">
    <text evidence="10">Heterotrimer of RecB, RecC and RecD. All subunits contribute to DNA-binding.</text>
</comment>
<evidence type="ECO:0000256" key="5">
    <source>
        <dbReference type="ARBA" id="ARBA00022806"/>
    </source>
</evidence>
<protein>
    <recommendedName>
        <fullName evidence="10">RecBCD enzyme subunit RecC</fullName>
    </recommendedName>
    <alternativeName>
        <fullName evidence="10">Exonuclease V subunit RecC</fullName>
        <shortName evidence="10">ExoV subunit RecC</shortName>
    </alternativeName>
    <alternativeName>
        <fullName evidence="10">Helicase/nuclease RecBCD subunit RecC</fullName>
    </alternativeName>
</protein>
<evidence type="ECO:0000313" key="12">
    <source>
        <dbReference type="EMBL" id="UYO73968.1"/>
    </source>
</evidence>
<dbReference type="PANTHER" id="PTHR30591:SF1">
    <property type="entry name" value="RECBCD ENZYME SUBUNIT RECC"/>
    <property type="match status" value="1"/>
</dbReference>
<dbReference type="GO" id="GO:0000724">
    <property type="term" value="P:double-strand break repair via homologous recombination"/>
    <property type="evidence" value="ECO:0007669"/>
    <property type="project" value="UniProtKB-UniRule"/>
</dbReference>
<evidence type="ECO:0000256" key="2">
    <source>
        <dbReference type="ARBA" id="ARBA00022741"/>
    </source>
</evidence>
<dbReference type="Gene3D" id="3.40.50.300">
    <property type="entry name" value="P-loop containing nucleotide triphosphate hydrolases"/>
    <property type="match status" value="2"/>
</dbReference>
<accession>A0AA46TP52</accession>
<evidence type="ECO:0000313" key="13">
    <source>
        <dbReference type="Proteomes" id="UP001164935"/>
    </source>
</evidence>
<keyword evidence="5 10" id="KW-0347">Helicase</keyword>
<name>A0AA46TP52_9GAMM</name>
<keyword evidence="8 10" id="KW-0238">DNA-binding</keyword>
<dbReference type="InterPro" id="IPR041500">
    <property type="entry name" value="RecC_C"/>
</dbReference>
<dbReference type="PIRSF" id="PIRSF000980">
    <property type="entry name" value="RecC"/>
    <property type="match status" value="1"/>
</dbReference>
<evidence type="ECO:0000256" key="6">
    <source>
        <dbReference type="ARBA" id="ARBA00022839"/>
    </source>
</evidence>
<dbReference type="GO" id="GO:0009338">
    <property type="term" value="C:exodeoxyribonuclease V complex"/>
    <property type="evidence" value="ECO:0007669"/>
    <property type="project" value="InterPro"/>
</dbReference>
<evidence type="ECO:0000256" key="1">
    <source>
        <dbReference type="ARBA" id="ARBA00022722"/>
    </source>
</evidence>
<dbReference type="GO" id="GO:0008854">
    <property type="term" value="F:exodeoxyribonuclease V activity"/>
    <property type="evidence" value="ECO:0007669"/>
    <property type="project" value="InterPro"/>
</dbReference>
<proteinExistence type="inferred from homology"/>
<keyword evidence="3 10" id="KW-0227">DNA damage</keyword>
<dbReference type="InterPro" id="IPR006697">
    <property type="entry name" value="RecC"/>
</dbReference>
<dbReference type="GO" id="GO:0003677">
    <property type="term" value="F:DNA binding"/>
    <property type="evidence" value="ECO:0007669"/>
    <property type="project" value="UniProtKB-UniRule"/>
</dbReference>
<dbReference type="InterPro" id="IPR027417">
    <property type="entry name" value="P-loop_NTPase"/>
</dbReference>
<organism evidence="12 13">
    <name type="scientific">Halomonas qinghailakensis</name>
    <dbReference type="NCBI Taxonomy" id="2937790"/>
    <lineage>
        <taxon>Bacteria</taxon>
        <taxon>Pseudomonadati</taxon>
        <taxon>Pseudomonadota</taxon>
        <taxon>Gammaproteobacteria</taxon>
        <taxon>Oceanospirillales</taxon>
        <taxon>Halomonadaceae</taxon>
        <taxon>Halomonas</taxon>
    </lineage>
</organism>
<sequence length="1225" mass="139629">MAAYSAPNAHEKRTQGLIVLQGNRMEDLRDVTMAWLAHRPLHPLEKTTFLVQSNGIAQWLKISMAETQGGVGRGISLGADVMLPARFQWQAYRQVIDAVAGDNSVPKSSPFDKGQLRWQILTILPDVLKDPRFEPLARYLEEDPDTRKRYQLAERIADLFDQYQVYRADWLTAWERSDDILTQGFLDSAARQQPLDDEHLWQPTLWRLLGDTIAERLGEEARHSHRGAIHQRFKTAAKELSQRPEGLSPRIVVFGISSLPLQMIEVLAALSPLSEVILCLLNPCQHYWGDIIETRDALRRHHRQRRKQGMPADLHATPEALHLHAHPLLAAWGKQGRDYLHLLSEYDATEQYQDAFTALQQPVDCFVAPDTRYLLGQLQDDLLDLRPVAESQSRWPALSATDRSITFTICHGAQRELEVLHDQLLAAFGEDATLQPRDIIVMVPNINDYAPYIEAVFGQFSPHERRYLPYHLADQQRRHREPLLVALETLLTLPQRRFRTSEVLELLDIPPLRHAFGLEDSDLPILQRWVRDTNIRWGLNAQQRASLDLPEHDELHTWRFGLERMLMGYAIGAPAETGDDWKGIVPFDEVAGLDARIAGSLYRLISALEDYRERLDTSQSADDWSAVLGQLIVTFLAPTSPREEQLLGHVQTTLDAWRQEIHDAQMDLPINLAVVRESWLSRIDEPQLAQNFIVGRITFATLMPMRAIPFRHVYMLGMQEGAYPRKSQAPDFDLMAIRGHYRPGDRSRRDDDRYLFLEALLSARERLVISWCGFSAQDNQEQPPSVLVGQLRDHIAAGWRLTAQDTPARLSADEREKQRRSLLATLTVEHPLQPFGHAYFDKTSPLFTYAREWQGVRSTTAGSTSLQASASLPLWQPESTVTLSALASFMRDPVSALFQQRLATSMRDAHTISEDDEPFDFDSLEKWQQRDAILQYLGQRLTSDRNADIDLLFQETVDTRQRAGHYPPSPVGPLVQHALLEHLPDTLSAYQTLLRRYTDAAHPVVSVSHAAEITPDTLAPFNHTQPVHITLNDTLDNVFCSDTETARIVLLSSHLHQGNSWHWNQIMRHWPAHLALQLTHPESTTLLVSPSGTLAIPGFPKAQAAEWLDRIIRQWFSAMQAPLPTHSSLAFTLFEYAPDGVDPLDIEALCQSEKLVEEWEKAFDQLLQRSPLTVRELPTLEDFLSNDQFLTTCQDVYRDLYDWVAELTATEHPTAEQPDTEQEAR</sequence>
<evidence type="ECO:0000256" key="10">
    <source>
        <dbReference type="HAMAP-Rule" id="MF_01486"/>
    </source>
</evidence>
<dbReference type="InterPro" id="IPR013986">
    <property type="entry name" value="DExx_box_DNA_helicase_dom_sf"/>
</dbReference>
<dbReference type="Pfam" id="PF17946">
    <property type="entry name" value="RecC_C"/>
    <property type="match status" value="1"/>
</dbReference>
<dbReference type="Gene3D" id="1.10.10.160">
    <property type="match status" value="1"/>
</dbReference>
<dbReference type="GO" id="GO:0005524">
    <property type="term" value="F:ATP binding"/>
    <property type="evidence" value="ECO:0007669"/>
    <property type="project" value="UniProtKB-UniRule"/>
</dbReference>
<keyword evidence="6 10" id="KW-0269">Exonuclease</keyword>
<keyword evidence="13" id="KW-1185">Reference proteome</keyword>
<dbReference type="EMBL" id="CP096973">
    <property type="protein sequence ID" value="UYO73968.1"/>
    <property type="molecule type" value="Genomic_DNA"/>
</dbReference>
<dbReference type="AlphaFoldDB" id="A0AA46TP52"/>
<dbReference type="Gene3D" id="3.40.50.10930">
    <property type="match status" value="1"/>
</dbReference>
<feature type="domain" description="RecC C-terminal" evidence="11">
    <location>
        <begin position="879"/>
        <end position="1133"/>
    </location>
</feature>
<dbReference type="HAMAP" id="MF_01486">
    <property type="entry name" value="RecC"/>
    <property type="match status" value="1"/>
</dbReference>
<evidence type="ECO:0000256" key="8">
    <source>
        <dbReference type="ARBA" id="ARBA00023125"/>
    </source>
</evidence>
<dbReference type="SUPFAM" id="SSF52980">
    <property type="entry name" value="Restriction endonuclease-like"/>
    <property type="match status" value="1"/>
</dbReference>
<dbReference type="Pfam" id="PF04257">
    <property type="entry name" value="Exonuc_V_gamma"/>
    <property type="match status" value="1"/>
</dbReference>
<evidence type="ECO:0000256" key="7">
    <source>
        <dbReference type="ARBA" id="ARBA00022840"/>
    </source>
</evidence>
<dbReference type="GO" id="GO:0003678">
    <property type="term" value="F:DNA helicase activity"/>
    <property type="evidence" value="ECO:0007669"/>
    <property type="project" value="UniProtKB-UniRule"/>
</dbReference>
<evidence type="ECO:0000256" key="3">
    <source>
        <dbReference type="ARBA" id="ARBA00022763"/>
    </source>
</evidence>
<dbReference type="InterPro" id="IPR011335">
    <property type="entry name" value="Restrct_endonuc-II-like"/>
</dbReference>
<dbReference type="KEGG" id="hqn:M0220_13955"/>
<dbReference type="RefSeq" id="WP_264018002.1">
    <property type="nucleotide sequence ID" value="NZ_CP096973.1"/>
</dbReference>
<evidence type="ECO:0000256" key="4">
    <source>
        <dbReference type="ARBA" id="ARBA00022801"/>
    </source>
</evidence>
<evidence type="ECO:0000259" key="11">
    <source>
        <dbReference type="Pfam" id="PF17946"/>
    </source>
</evidence>
<comment type="similarity">
    <text evidence="10">Belongs to the RecC family.</text>
</comment>
<dbReference type="SUPFAM" id="SSF52540">
    <property type="entry name" value="P-loop containing nucleoside triphosphate hydrolases"/>
    <property type="match status" value="2"/>
</dbReference>
<reference evidence="12" key="1">
    <citation type="submission" date="2022-05" db="EMBL/GenBank/DDBJ databases">
        <title>Complete sequence of a novel PHA-producing Halomonas strain.</title>
        <authorList>
            <person name="Zheng Z."/>
        </authorList>
    </citation>
    <scope>NUCLEOTIDE SEQUENCE</scope>
    <source>
        <strain evidence="12">ZZQ-149</strain>
    </source>
</reference>
<keyword evidence="1 10" id="KW-0540">Nuclease</keyword>
<keyword evidence="7 10" id="KW-0067">ATP-binding</keyword>
<dbReference type="NCBIfam" id="TIGR01450">
    <property type="entry name" value="recC"/>
    <property type="match status" value="1"/>
</dbReference>
<keyword evidence="2 10" id="KW-0547">Nucleotide-binding</keyword>
<gene>
    <name evidence="10 12" type="primary">recC</name>
    <name evidence="12" type="ORF">M0220_13955</name>
</gene>
<keyword evidence="4 10" id="KW-0378">Hydrolase</keyword>
<evidence type="ECO:0000256" key="9">
    <source>
        <dbReference type="ARBA" id="ARBA00023204"/>
    </source>
</evidence>